<dbReference type="EMBL" id="JADNYM010000004">
    <property type="protein sequence ID" value="MBG0738581.1"/>
    <property type="molecule type" value="Genomic_DNA"/>
</dbReference>
<dbReference type="Pfam" id="PF09983">
    <property type="entry name" value="JetD_C"/>
    <property type="match status" value="1"/>
</dbReference>
<sequence>MRAEPRHSWTTVARLRALSEGSWDRGQLLRELVEPTGAYPRRRPLKRPTATELRNDYPAARTWAAELFAAARKFSLETTEAGRTTIGPNTLPSAAVFATVEDEIAFAGRTQDAVRFRKLAAELTELDPGLASWGAKRPLQLLELDGAALTAARAARWLRDNPAPGIYVRQLSLPGVHTKFIETHRRTIDDMAAALARADAVEGDAGTREDVTGAREDVTGEQAIDEDLTGAGLTCEPAGNALLEDSAARTPAARFADRHGFLHPPEQVRFRVLDPGMPALGSARDITVTADAFASLRLPVHTVIITENLVNFLALPERPGTLALFGRGYGFSALREAQWLRHCGILYWGDLDTHGFRILDQLRAVHPHVVSLLMDKETLLAHRDAWGHEPSPSRATLTRLTEAESAVYKALGSNEYGPAVRLEQELIRWDWALERLLR</sequence>
<dbReference type="Proteomes" id="UP000655366">
    <property type="component" value="Unassembled WGS sequence"/>
</dbReference>
<name>A0A931G3E7_9MICC</name>
<dbReference type="AlphaFoldDB" id="A0A931G3E7"/>
<dbReference type="InterPro" id="IPR024537">
    <property type="entry name" value="DUF3322"/>
</dbReference>
<keyword evidence="4" id="KW-1185">Reference proteome</keyword>
<comment type="caution">
    <text evidence="3">The sequence shown here is derived from an EMBL/GenBank/DDBJ whole genome shotgun (WGS) entry which is preliminary data.</text>
</comment>
<organism evidence="3 4">
    <name type="scientific">Arthrobacter terrae</name>
    <dbReference type="NCBI Taxonomy" id="2935737"/>
    <lineage>
        <taxon>Bacteria</taxon>
        <taxon>Bacillati</taxon>
        <taxon>Actinomycetota</taxon>
        <taxon>Actinomycetes</taxon>
        <taxon>Micrococcales</taxon>
        <taxon>Micrococcaceae</taxon>
        <taxon>Arthrobacter</taxon>
    </lineage>
</organism>
<evidence type="ECO:0000259" key="2">
    <source>
        <dbReference type="Pfam" id="PF11795"/>
    </source>
</evidence>
<evidence type="ECO:0000313" key="3">
    <source>
        <dbReference type="EMBL" id="MBG0738581.1"/>
    </source>
</evidence>
<dbReference type="Pfam" id="PF11795">
    <property type="entry name" value="DUF3322"/>
    <property type="match status" value="1"/>
</dbReference>
<feature type="domain" description="Wadjet protein JetD C-terminal" evidence="1">
    <location>
        <begin position="260"/>
        <end position="435"/>
    </location>
</feature>
<protein>
    <recommendedName>
        <fullName evidence="5">Wadjet protein JetD C-terminal domain-containing protein</fullName>
    </recommendedName>
</protein>
<dbReference type="InterPro" id="IPR024534">
    <property type="entry name" value="JetD_C"/>
</dbReference>
<dbReference type="RefSeq" id="WP_196395517.1">
    <property type="nucleotide sequence ID" value="NZ_JADNYM010000004.1"/>
</dbReference>
<dbReference type="InterPro" id="IPR014544">
    <property type="entry name" value="UCP028408"/>
</dbReference>
<reference evidence="3 4" key="1">
    <citation type="submission" date="2020-11" db="EMBL/GenBank/DDBJ databases">
        <title>Arthrobacter antarcticus sp. nov., isolated from Antarctic Soil.</title>
        <authorList>
            <person name="Li J."/>
        </authorList>
    </citation>
    <scope>NUCLEOTIDE SEQUENCE [LARGE SCALE GENOMIC DNA]</scope>
    <source>
        <strain evidence="3 4">Z1-20</strain>
    </source>
</reference>
<dbReference type="PIRSF" id="PIRSF028408">
    <property type="entry name" value="UCP028408"/>
    <property type="match status" value="1"/>
</dbReference>
<evidence type="ECO:0000259" key="1">
    <source>
        <dbReference type="Pfam" id="PF09983"/>
    </source>
</evidence>
<proteinExistence type="predicted"/>
<evidence type="ECO:0000313" key="4">
    <source>
        <dbReference type="Proteomes" id="UP000655366"/>
    </source>
</evidence>
<accession>A0A931G3E7</accession>
<feature type="domain" description="DUF3322" evidence="2">
    <location>
        <begin position="14"/>
        <end position="191"/>
    </location>
</feature>
<evidence type="ECO:0008006" key="5">
    <source>
        <dbReference type="Google" id="ProtNLM"/>
    </source>
</evidence>
<gene>
    <name evidence="3" type="ORF">IV500_03980</name>
</gene>